<dbReference type="EMBL" id="CP024923">
    <property type="protein sequence ID" value="ATY32204.1"/>
    <property type="molecule type" value="Genomic_DNA"/>
</dbReference>
<sequence>MASGSGAVGSPRIQPRLRLFGRRLETGSLRDKATTALSSGVSSSDIRAFSFRPETPTGRKTLTKKMRVYLRANAERARALLTQ</sequence>
<organism evidence="1 2">
    <name type="scientific">Sphingomonas psychrotolerans</name>
    <dbReference type="NCBI Taxonomy" id="1327635"/>
    <lineage>
        <taxon>Bacteria</taxon>
        <taxon>Pseudomonadati</taxon>
        <taxon>Pseudomonadota</taxon>
        <taxon>Alphaproteobacteria</taxon>
        <taxon>Sphingomonadales</taxon>
        <taxon>Sphingomonadaceae</taxon>
        <taxon>Sphingomonas</taxon>
    </lineage>
</organism>
<dbReference type="KEGG" id="sphc:CVN68_09625"/>
<proteinExistence type="predicted"/>
<dbReference type="Proteomes" id="UP000229081">
    <property type="component" value="Chromosome"/>
</dbReference>
<reference evidence="1 2" key="1">
    <citation type="submission" date="2017-11" db="EMBL/GenBank/DDBJ databases">
        <title>Complete genome sequence of Sphingomonas sp. Strain Cra20, a psychrotolerant potential plant growth promoting rhizobacteria.</title>
        <authorList>
            <person name="Luo Y."/>
        </authorList>
    </citation>
    <scope>NUCLEOTIDE SEQUENCE [LARGE SCALE GENOMIC DNA]</scope>
    <source>
        <strain evidence="1 2">Cra20</strain>
    </source>
</reference>
<accession>A0A2K8MGU6</accession>
<evidence type="ECO:0000313" key="1">
    <source>
        <dbReference type="EMBL" id="ATY32204.1"/>
    </source>
</evidence>
<keyword evidence="2" id="KW-1185">Reference proteome</keyword>
<protein>
    <submittedName>
        <fullName evidence="1">Uncharacterized protein</fullName>
    </submittedName>
</protein>
<gene>
    <name evidence="1" type="ORF">CVN68_09625</name>
</gene>
<evidence type="ECO:0000313" key="2">
    <source>
        <dbReference type="Proteomes" id="UP000229081"/>
    </source>
</evidence>
<name>A0A2K8MGU6_9SPHN</name>
<dbReference type="AlphaFoldDB" id="A0A2K8MGU6"/>